<dbReference type="AlphaFoldDB" id="A0A0L6Z8A6"/>
<gene>
    <name evidence="17" type="primary">fabH_3</name>
    <name evidence="14" type="synonym">fabH</name>
    <name evidence="17" type="ORF">CLHOM_25530</name>
</gene>
<feature type="domain" description="Beta-ketoacyl-[acyl-carrier-protein] synthase III N-terminal" evidence="16">
    <location>
        <begin position="106"/>
        <end position="183"/>
    </location>
</feature>
<dbReference type="InterPro" id="IPR004655">
    <property type="entry name" value="FabH"/>
</dbReference>
<keyword evidence="8 14" id="KW-0275">Fatty acid biosynthesis</keyword>
<dbReference type="STRING" id="36844.SAMN04488501_12334"/>
<dbReference type="InterPro" id="IPR016039">
    <property type="entry name" value="Thiolase-like"/>
</dbReference>
<comment type="subunit">
    <text evidence="14">Homodimer.</text>
</comment>
<evidence type="ECO:0000256" key="14">
    <source>
        <dbReference type="HAMAP-Rule" id="MF_01815"/>
    </source>
</evidence>
<dbReference type="GO" id="GO:0033818">
    <property type="term" value="F:beta-ketoacyl-acyl-carrier-protein synthase III activity"/>
    <property type="evidence" value="ECO:0007669"/>
    <property type="project" value="UniProtKB-UniRule"/>
</dbReference>
<comment type="catalytic activity">
    <reaction evidence="10">
        <text>malonyl-[ACP] + acetyl-CoA + H(+) = 3-oxobutanoyl-[ACP] + CO2 + CoA</text>
        <dbReference type="Rhea" id="RHEA:12080"/>
        <dbReference type="Rhea" id="RHEA-COMP:9623"/>
        <dbReference type="Rhea" id="RHEA-COMP:9625"/>
        <dbReference type="ChEBI" id="CHEBI:15378"/>
        <dbReference type="ChEBI" id="CHEBI:16526"/>
        <dbReference type="ChEBI" id="CHEBI:57287"/>
        <dbReference type="ChEBI" id="CHEBI:57288"/>
        <dbReference type="ChEBI" id="CHEBI:78449"/>
        <dbReference type="ChEBI" id="CHEBI:78450"/>
        <dbReference type="EC" id="2.3.1.180"/>
    </reaction>
    <physiologicalReaction direction="left-to-right" evidence="10">
        <dbReference type="Rhea" id="RHEA:12081"/>
    </physiologicalReaction>
</comment>
<dbReference type="CDD" id="cd00830">
    <property type="entry name" value="KAS_III"/>
    <property type="match status" value="1"/>
</dbReference>
<evidence type="ECO:0000256" key="4">
    <source>
        <dbReference type="ARBA" id="ARBA00022516"/>
    </source>
</evidence>
<sequence length="324" mass="35287">MFEVRILGTGSYAPDNVVKNKDISKLVDTNDEWIVERTGIRERRVSTGEETSMLSVEAARRAIKDAGISPEDIELIIVATATPDNFIPSTACMVQKELEAKNATCFDVSAACTGFIYAVSIATQFIKTGQIKTALVIGAETLSKILNWEDRNTCILFGDGAGAAVLQRSDKQGIISLYTGSDGTGGEHLVLPAVQLNNPYCKSNNDTKNFVSMNGREIFKFATKIVIKCIEEVLKDTPYTLEDIKYIIPHQANAKIIEFVAKKLKVDNSKFYINLDRYGNTSGASIPIALDEVNKKGLLSSGDKIILVGFGGGLTFGAQLIEWS</sequence>
<accession>A0A0L6Z8A6</accession>
<feature type="active site" evidence="14">
    <location>
        <position position="112"/>
    </location>
</feature>
<dbReference type="GO" id="GO:0006633">
    <property type="term" value="P:fatty acid biosynthetic process"/>
    <property type="evidence" value="ECO:0007669"/>
    <property type="project" value="UniProtKB-UniRule"/>
</dbReference>
<evidence type="ECO:0000259" key="16">
    <source>
        <dbReference type="Pfam" id="PF08545"/>
    </source>
</evidence>
<dbReference type="HAMAP" id="MF_01815">
    <property type="entry name" value="FabH"/>
    <property type="match status" value="1"/>
</dbReference>
<feature type="active site" evidence="14">
    <location>
        <position position="250"/>
    </location>
</feature>
<keyword evidence="6 14" id="KW-0276">Fatty acid metabolism</keyword>
<dbReference type="RefSeq" id="WP_052222055.1">
    <property type="nucleotide sequence ID" value="NZ_LHUR01000029.1"/>
</dbReference>
<protein>
    <recommendedName>
        <fullName evidence="14">Beta-ketoacyl-[acyl-carrier-protein] synthase III</fullName>
        <shortName evidence="14">Beta-ketoacyl-ACP synthase III</shortName>
        <shortName evidence="14">KAS III</shortName>
        <ecNumber evidence="14">2.3.1.180</ecNumber>
    </recommendedName>
    <alternativeName>
        <fullName evidence="14">3-oxoacyl-[acyl-carrier-protein] synthase 3</fullName>
    </alternativeName>
    <alternativeName>
        <fullName evidence="14">3-oxoacyl-[acyl-carrier-protein] synthase III</fullName>
    </alternativeName>
</protein>
<comment type="subcellular location">
    <subcellularLocation>
        <location evidence="14">Cytoplasm</location>
    </subcellularLocation>
</comment>
<comment type="domain">
    <text evidence="14">The last Arg residue of the ACP-binding site is essential for the weak association between ACP/AcpP and FabH.</text>
</comment>
<proteinExistence type="inferred from homology"/>
<evidence type="ECO:0000313" key="17">
    <source>
        <dbReference type="EMBL" id="KOA19058.1"/>
    </source>
</evidence>
<keyword evidence="5 14" id="KW-0808">Transferase</keyword>
<evidence type="ECO:0000256" key="11">
    <source>
        <dbReference type="ARBA" id="ARBA00052407"/>
    </source>
</evidence>
<dbReference type="FunFam" id="3.40.47.10:FF:000004">
    <property type="entry name" value="3-oxoacyl-[acyl-carrier-protein] synthase 3"/>
    <property type="match status" value="1"/>
</dbReference>
<evidence type="ECO:0000256" key="9">
    <source>
        <dbReference type="ARBA" id="ARBA00023315"/>
    </source>
</evidence>
<keyword evidence="18" id="KW-1185">Reference proteome</keyword>
<comment type="catalytic activity">
    <reaction evidence="11">
        <text>(2S)-2-methylbutanoyl-CoA + malonyl-[ACP] + H(+) = (4S)-4-methyl-3-oxohexanoyl-[ACP] + CO2 + CoA</text>
        <dbReference type="Rhea" id="RHEA:42276"/>
        <dbReference type="Rhea" id="RHEA-COMP:9623"/>
        <dbReference type="Rhea" id="RHEA-COMP:17148"/>
        <dbReference type="ChEBI" id="CHEBI:15378"/>
        <dbReference type="ChEBI" id="CHEBI:16526"/>
        <dbReference type="ChEBI" id="CHEBI:57287"/>
        <dbReference type="ChEBI" id="CHEBI:78449"/>
        <dbReference type="ChEBI" id="CHEBI:88166"/>
        <dbReference type="ChEBI" id="CHEBI:167462"/>
        <dbReference type="EC" id="2.3.1.300"/>
    </reaction>
    <physiologicalReaction direction="left-to-right" evidence="11">
        <dbReference type="Rhea" id="RHEA:42277"/>
    </physiologicalReaction>
</comment>
<evidence type="ECO:0000256" key="13">
    <source>
        <dbReference type="ARBA" id="ARBA00052985"/>
    </source>
</evidence>
<dbReference type="PANTHER" id="PTHR34069:SF2">
    <property type="entry name" value="BETA-KETOACYL-[ACYL-CARRIER-PROTEIN] SYNTHASE III"/>
    <property type="match status" value="1"/>
</dbReference>
<dbReference type="Gene3D" id="3.40.47.10">
    <property type="match status" value="1"/>
</dbReference>
<dbReference type="PATRIC" id="fig|1121318.3.peg.2571"/>
<dbReference type="NCBIfam" id="TIGR00747">
    <property type="entry name" value="fabH"/>
    <property type="match status" value="1"/>
</dbReference>
<dbReference type="UniPathway" id="UPA00094"/>
<dbReference type="EMBL" id="LHUR01000029">
    <property type="protein sequence ID" value="KOA19058.1"/>
    <property type="molecule type" value="Genomic_DNA"/>
</dbReference>
<keyword evidence="7 14" id="KW-0443">Lipid metabolism</keyword>
<keyword evidence="4 14" id="KW-0444">Lipid biosynthesis</keyword>
<evidence type="ECO:0000256" key="1">
    <source>
        <dbReference type="ARBA" id="ARBA00005194"/>
    </source>
</evidence>
<evidence type="ECO:0000256" key="12">
    <source>
        <dbReference type="ARBA" id="ARBA00052467"/>
    </source>
</evidence>
<comment type="caution">
    <text evidence="14">Lacks conserved residue(s) required for the propagation of feature annotation.</text>
</comment>
<evidence type="ECO:0000256" key="6">
    <source>
        <dbReference type="ARBA" id="ARBA00022832"/>
    </source>
</evidence>
<dbReference type="GO" id="GO:0005737">
    <property type="term" value="C:cytoplasm"/>
    <property type="evidence" value="ECO:0007669"/>
    <property type="project" value="UniProtKB-SubCell"/>
</dbReference>
<evidence type="ECO:0000256" key="5">
    <source>
        <dbReference type="ARBA" id="ARBA00022679"/>
    </source>
</evidence>
<organism evidence="17 18">
    <name type="scientific">Clostridium homopropionicum DSM 5847</name>
    <dbReference type="NCBI Taxonomy" id="1121318"/>
    <lineage>
        <taxon>Bacteria</taxon>
        <taxon>Bacillati</taxon>
        <taxon>Bacillota</taxon>
        <taxon>Clostridia</taxon>
        <taxon>Eubacteriales</taxon>
        <taxon>Clostridiaceae</taxon>
        <taxon>Clostridium</taxon>
    </lineage>
</organism>
<evidence type="ECO:0000256" key="7">
    <source>
        <dbReference type="ARBA" id="ARBA00023098"/>
    </source>
</evidence>
<evidence type="ECO:0000256" key="8">
    <source>
        <dbReference type="ARBA" id="ARBA00023160"/>
    </source>
</evidence>
<evidence type="ECO:0000313" key="18">
    <source>
        <dbReference type="Proteomes" id="UP000037043"/>
    </source>
</evidence>
<feature type="domain" description="Beta-ketoacyl-[acyl-carrier-protein] synthase III C-terminal" evidence="15">
    <location>
        <begin position="235"/>
        <end position="323"/>
    </location>
</feature>
<dbReference type="PANTHER" id="PTHR34069">
    <property type="entry name" value="3-OXOACYL-[ACYL-CARRIER-PROTEIN] SYNTHASE 3"/>
    <property type="match status" value="1"/>
</dbReference>
<keyword evidence="3 14" id="KW-0963">Cytoplasm</keyword>
<dbReference type="InterPro" id="IPR013747">
    <property type="entry name" value="ACP_syn_III_C"/>
</dbReference>
<dbReference type="GO" id="GO:0044550">
    <property type="term" value="P:secondary metabolite biosynthetic process"/>
    <property type="evidence" value="ECO:0007669"/>
    <property type="project" value="TreeGrafter"/>
</dbReference>
<dbReference type="Pfam" id="PF08545">
    <property type="entry name" value="ACP_syn_III"/>
    <property type="match status" value="1"/>
</dbReference>
<dbReference type="Proteomes" id="UP000037043">
    <property type="component" value="Unassembled WGS sequence"/>
</dbReference>
<feature type="active site" evidence="14">
    <location>
        <position position="280"/>
    </location>
</feature>
<comment type="similarity">
    <text evidence="2 14">Belongs to the thiolase-like superfamily. FabH family.</text>
</comment>
<evidence type="ECO:0000256" key="2">
    <source>
        <dbReference type="ARBA" id="ARBA00008642"/>
    </source>
</evidence>
<dbReference type="InterPro" id="IPR013751">
    <property type="entry name" value="ACP_syn_III_N"/>
</dbReference>
<dbReference type="EC" id="2.3.1.180" evidence="14"/>
<evidence type="ECO:0000256" key="3">
    <source>
        <dbReference type="ARBA" id="ARBA00022490"/>
    </source>
</evidence>
<keyword evidence="9 14" id="KW-0012">Acyltransferase</keyword>
<evidence type="ECO:0000259" key="15">
    <source>
        <dbReference type="Pfam" id="PF08541"/>
    </source>
</evidence>
<comment type="catalytic activity">
    <reaction evidence="12">
        <text>2-methylpropanoyl-CoA + malonyl-[ACP] + H(+) = 4-methyl-3-oxopentanoyl-[ACP] + CO2 + CoA</text>
        <dbReference type="Rhea" id="RHEA:42268"/>
        <dbReference type="Rhea" id="RHEA-COMP:9623"/>
        <dbReference type="Rhea" id="RHEA-COMP:9940"/>
        <dbReference type="ChEBI" id="CHEBI:15378"/>
        <dbReference type="ChEBI" id="CHEBI:16526"/>
        <dbReference type="ChEBI" id="CHEBI:57287"/>
        <dbReference type="ChEBI" id="CHEBI:57338"/>
        <dbReference type="ChEBI" id="CHEBI:78449"/>
        <dbReference type="ChEBI" id="CHEBI:78820"/>
        <dbReference type="EC" id="2.3.1.300"/>
    </reaction>
    <physiologicalReaction direction="left-to-right" evidence="12">
        <dbReference type="Rhea" id="RHEA:42269"/>
    </physiologicalReaction>
</comment>
<comment type="catalytic activity">
    <reaction evidence="13">
        <text>3-methylbutanoyl-CoA + malonyl-[ACP] + H(+) = 5-methyl-3-oxohexanoyl-[ACP] + CO2 + CoA</text>
        <dbReference type="Rhea" id="RHEA:42272"/>
        <dbReference type="Rhea" id="RHEA-COMP:9623"/>
        <dbReference type="Rhea" id="RHEA-COMP:9941"/>
        <dbReference type="ChEBI" id="CHEBI:15378"/>
        <dbReference type="ChEBI" id="CHEBI:16526"/>
        <dbReference type="ChEBI" id="CHEBI:57287"/>
        <dbReference type="ChEBI" id="CHEBI:57345"/>
        <dbReference type="ChEBI" id="CHEBI:78449"/>
        <dbReference type="ChEBI" id="CHEBI:78822"/>
        <dbReference type="EC" id="2.3.1.300"/>
    </reaction>
    <physiologicalReaction direction="left-to-right" evidence="13">
        <dbReference type="Rhea" id="RHEA:42273"/>
    </physiologicalReaction>
</comment>
<comment type="caution">
    <text evidence="17">The sequence shown here is derived from an EMBL/GenBank/DDBJ whole genome shotgun (WGS) entry which is preliminary data.</text>
</comment>
<comment type="function">
    <text evidence="14">Catalyzes the condensation reaction of fatty acid synthesis by the addition to an acyl acceptor of two carbons from malonyl-ACP. Catalyzes the first condensation reaction which initiates fatty acid synthesis and may therefore play a role in governing the total rate of fatty acid production. Possesses both acetoacetyl-ACP synthase and acetyl transacylase activities. Its substrate specificity determines the biosynthesis of branched-chain and/or straight-chain of fatty acids.</text>
</comment>
<dbReference type="SUPFAM" id="SSF53901">
    <property type="entry name" value="Thiolase-like"/>
    <property type="match status" value="1"/>
</dbReference>
<comment type="pathway">
    <text evidence="1 14">Lipid metabolism; fatty acid biosynthesis.</text>
</comment>
<evidence type="ECO:0000256" key="10">
    <source>
        <dbReference type="ARBA" id="ARBA00051096"/>
    </source>
</evidence>
<reference evidence="18" key="1">
    <citation type="submission" date="2015-08" db="EMBL/GenBank/DDBJ databases">
        <title>Genome sequence of the strict anaerobe Clostridium homopropionicum LuHBu1 (DSM 5847T).</title>
        <authorList>
            <person name="Poehlein A."/>
            <person name="Beck M."/>
            <person name="Schiel-Bengelsdorf B."/>
            <person name="Bengelsdorf F.R."/>
            <person name="Daniel R."/>
            <person name="Duerre P."/>
        </authorList>
    </citation>
    <scope>NUCLEOTIDE SEQUENCE [LARGE SCALE GENOMIC DNA]</scope>
    <source>
        <strain evidence="18">DSM 5847</strain>
    </source>
</reference>
<dbReference type="NCBIfam" id="NF006829">
    <property type="entry name" value="PRK09352.1"/>
    <property type="match status" value="1"/>
</dbReference>
<keyword evidence="14" id="KW-0511">Multifunctional enzyme</keyword>
<dbReference type="Pfam" id="PF08541">
    <property type="entry name" value="ACP_syn_III_C"/>
    <property type="match status" value="1"/>
</dbReference>
<dbReference type="GO" id="GO:0004315">
    <property type="term" value="F:3-oxoacyl-[acyl-carrier-protein] synthase activity"/>
    <property type="evidence" value="ECO:0007669"/>
    <property type="project" value="InterPro"/>
</dbReference>
<name>A0A0L6Z8A6_9CLOT</name>